<dbReference type="EMBL" id="MPIN01000003">
    <property type="protein sequence ID" value="OJH40507.1"/>
    <property type="molecule type" value="Genomic_DNA"/>
</dbReference>
<dbReference type="AlphaFoldDB" id="A0A1L9BE24"/>
<gene>
    <name evidence="2" type="ORF">BON30_16015</name>
</gene>
<comment type="caution">
    <text evidence="2">The sequence shown here is derived from an EMBL/GenBank/DDBJ whole genome shotgun (WGS) entry which is preliminary data.</text>
</comment>
<accession>A0A1L9BE24</accession>
<evidence type="ECO:0000313" key="3">
    <source>
        <dbReference type="Proteomes" id="UP000182229"/>
    </source>
</evidence>
<reference evidence="3" key="1">
    <citation type="submission" date="2016-11" db="EMBL/GenBank/DDBJ databases">
        <authorList>
            <person name="Shukria A."/>
            <person name="Stevens D.C."/>
        </authorList>
    </citation>
    <scope>NUCLEOTIDE SEQUENCE [LARGE SCALE GENOMIC DNA]</scope>
    <source>
        <strain evidence="3">Cbfe23</strain>
    </source>
</reference>
<proteinExistence type="predicted"/>
<dbReference type="Proteomes" id="UP000182229">
    <property type="component" value="Unassembled WGS sequence"/>
</dbReference>
<feature type="compositionally biased region" description="Basic and acidic residues" evidence="1">
    <location>
        <begin position="140"/>
        <end position="154"/>
    </location>
</feature>
<keyword evidence="3" id="KW-1185">Reference proteome</keyword>
<organism evidence="2 3">
    <name type="scientific">Cystobacter ferrugineus</name>
    <dbReference type="NCBI Taxonomy" id="83449"/>
    <lineage>
        <taxon>Bacteria</taxon>
        <taxon>Pseudomonadati</taxon>
        <taxon>Myxococcota</taxon>
        <taxon>Myxococcia</taxon>
        <taxon>Myxococcales</taxon>
        <taxon>Cystobacterineae</taxon>
        <taxon>Archangiaceae</taxon>
        <taxon>Cystobacter</taxon>
    </lineage>
</organism>
<protein>
    <submittedName>
        <fullName evidence="2">Uncharacterized protein</fullName>
    </submittedName>
</protein>
<sequence length="279" mass="30819">MEVAADREVAACARAIDVAPTLLELRTRHRNSIAPRRQVEIKFRAMRALALLPLLLGVSARAEAPLDDLLQRLGEAEERKLAIPACRTVESSVTEELDKEGKVKGRLTRSYEVTRSGTTVVARKLLSQKEEGDLTGQLKAEPKDPPKNEDDKARLSPFHPRARADYRFDSTPGPSEGLMTVKFAPSKPDKKRMKGQAVVDARAGKVMTLRISPSDMPPMLNEFQMDFLAYAETPCDWQPTRMKIAASGGILLYKLRFRTEVTVTGHQKVDGPGSATGAR</sequence>
<feature type="region of interest" description="Disordered" evidence="1">
    <location>
        <begin position="125"/>
        <end position="159"/>
    </location>
</feature>
<reference evidence="2 3" key="2">
    <citation type="submission" date="2016-12" db="EMBL/GenBank/DDBJ databases">
        <title>Draft Genome Sequence of Cystobacter ferrugineus Strain Cbfe23.</title>
        <authorList>
            <person name="Akbar S."/>
            <person name="Dowd S.E."/>
            <person name="Stevens D.C."/>
        </authorList>
    </citation>
    <scope>NUCLEOTIDE SEQUENCE [LARGE SCALE GENOMIC DNA]</scope>
    <source>
        <strain evidence="2 3">Cbfe23</strain>
    </source>
</reference>
<name>A0A1L9BE24_9BACT</name>
<evidence type="ECO:0000256" key="1">
    <source>
        <dbReference type="SAM" id="MobiDB-lite"/>
    </source>
</evidence>
<evidence type="ECO:0000313" key="2">
    <source>
        <dbReference type="EMBL" id="OJH40507.1"/>
    </source>
</evidence>